<protein>
    <submittedName>
        <fullName evidence="2">Uncharacterized protein</fullName>
    </submittedName>
</protein>
<evidence type="ECO:0000313" key="2">
    <source>
        <dbReference type="EMBL" id="BAB84364.1"/>
    </source>
</evidence>
<gene>
    <name evidence="2" type="ORF">P0007F06.5</name>
</gene>
<feature type="region of interest" description="Disordered" evidence="1">
    <location>
        <begin position="58"/>
        <end position="98"/>
    </location>
</feature>
<evidence type="ECO:0000313" key="3">
    <source>
        <dbReference type="Proteomes" id="UP000000763"/>
    </source>
</evidence>
<dbReference type="AlphaFoldDB" id="Q7F2A3"/>
<sequence>MTYILLRARETPAGTVRAGCACVHNTDERGEGWGKRQRRDREEVARCMRERELDRLAKSVRVEEGEEEEEGGVEMGQPDSIARTSHHTTPHHTAPPATRTTPYYLAARLIACQSVVSRGWIESRGVAAGLAAVCARVRDRVRWGWIWEREGLLDMRSP</sequence>
<reference evidence="3" key="2">
    <citation type="journal article" date="2008" name="Nucleic Acids Res.">
        <title>The rice annotation project database (RAP-DB): 2008 update.</title>
        <authorList>
            <consortium name="The rice annotation project (RAP)"/>
        </authorList>
    </citation>
    <scope>GENOME REANNOTATION</scope>
    <source>
        <strain evidence="3">cv. Nipponbare</strain>
    </source>
</reference>
<proteinExistence type="predicted"/>
<organism evidence="2 3">
    <name type="scientific">Oryza sativa subsp. japonica</name>
    <name type="common">Rice</name>
    <dbReference type="NCBI Taxonomy" id="39947"/>
    <lineage>
        <taxon>Eukaryota</taxon>
        <taxon>Viridiplantae</taxon>
        <taxon>Streptophyta</taxon>
        <taxon>Embryophyta</taxon>
        <taxon>Tracheophyta</taxon>
        <taxon>Spermatophyta</taxon>
        <taxon>Magnoliopsida</taxon>
        <taxon>Liliopsida</taxon>
        <taxon>Poales</taxon>
        <taxon>Poaceae</taxon>
        <taxon>BOP clade</taxon>
        <taxon>Oryzoideae</taxon>
        <taxon>Oryzeae</taxon>
        <taxon>Oryzinae</taxon>
        <taxon>Oryza</taxon>
        <taxon>Oryza sativa</taxon>
    </lineage>
</organism>
<evidence type="ECO:0000256" key="1">
    <source>
        <dbReference type="SAM" id="MobiDB-lite"/>
    </source>
</evidence>
<accession>Q7F2A3</accession>
<name>Q7F2A3_ORYSJ</name>
<reference evidence="3" key="1">
    <citation type="journal article" date="2005" name="Nature">
        <title>The map-based sequence of the rice genome.</title>
        <authorList>
            <consortium name="International rice genome sequencing project (IRGSP)"/>
            <person name="Matsumoto T."/>
            <person name="Wu J."/>
            <person name="Kanamori H."/>
            <person name="Katayose Y."/>
            <person name="Fujisawa M."/>
            <person name="Namiki N."/>
            <person name="Mizuno H."/>
            <person name="Yamamoto K."/>
            <person name="Antonio B.A."/>
            <person name="Baba T."/>
            <person name="Sakata K."/>
            <person name="Nagamura Y."/>
            <person name="Aoki H."/>
            <person name="Arikawa K."/>
            <person name="Arita K."/>
            <person name="Bito T."/>
            <person name="Chiden Y."/>
            <person name="Fujitsuka N."/>
            <person name="Fukunaka R."/>
            <person name="Hamada M."/>
            <person name="Harada C."/>
            <person name="Hayashi A."/>
            <person name="Hijishita S."/>
            <person name="Honda M."/>
            <person name="Hosokawa S."/>
            <person name="Ichikawa Y."/>
            <person name="Idonuma A."/>
            <person name="Iijima M."/>
            <person name="Ikeda M."/>
            <person name="Ikeno M."/>
            <person name="Ito K."/>
            <person name="Ito S."/>
            <person name="Ito T."/>
            <person name="Ito Y."/>
            <person name="Ito Y."/>
            <person name="Iwabuchi A."/>
            <person name="Kamiya K."/>
            <person name="Karasawa W."/>
            <person name="Kurita K."/>
            <person name="Katagiri S."/>
            <person name="Kikuta A."/>
            <person name="Kobayashi H."/>
            <person name="Kobayashi N."/>
            <person name="Machita K."/>
            <person name="Maehara T."/>
            <person name="Masukawa M."/>
            <person name="Mizubayashi T."/>
            <person name="Mukai Y."/>
            <person name="Nagasaki H."/>
            <person name="Nagata Y."/>
            <person name="Naito S."/>
            <person name="Nakashima M."/>
            <person name="Nakama Y."/>
            <person name="Nakamichi Y."/>
            <person name="Nakamura M."/>
            <person name="Meguro A."/>
            <person name="Negishi M."/>
            <person name="Ohta I."/>
            <person name="Ohta T."/>
            <person name="Okamoto M."/>
            <person name="Ono N."/>
            <person name="Saji S."/>
            <person name="Sakaguchi M."/>
            <person name="Sakai K."/>
            <person name="Shibata M."/>
            <person name="Shimokawa T."/>
            <person name="Song J."/>
            <person name="Takazaki Y."/>
            <person name="Terasawa K."/>
            <person name="Tsugane M."/>
            <person name="Tsuji K."/>
            <person name="Ueda S."/>
            <person name="Waki K."/>
            <person name="Yamagata H."/>
            <person name="Yamamoto M."/>
            <person name="Yamamoto S."/>
            <person name="Yamane H."/>
            <person name="Yoshiki S."/>
            <person name="Yoshihara R."/>
            <person name="Yukawa K."/>
            <person name="Zhong H."/>
            <person name="Yano M."/>
            <person name="Yuan Q."/>
            <person name="Ouyang S."/>
            <person name="Liu J."/>
            <person name="Jones K.M."/>
            <person name="Gansberger K."/>
            <person name="Moffat K."/>
            <person name="Hill J."/>
            <person name="Bera J."/>
            <person name="Fadrosh D."/>
            <person name="Jin S."/>
            <person name="Johri S."/>
            <person name="Kim M."/>
            <person name="Overton L."/>
            <person name="Reardon M."/>
            <person name="Tsitrin T."/>
            <person name="Vuong H."/>
            <person name="Weaver B."/>
            <person name="Ciecko A."/>
            <person name="Tallon L."/>
            <person name="Jackson J."/>
            <person name="Pai G."/>
            <person name="Aken S.V."/>
            <person name="Utterback T."/>
            <person name="Reidmuller S."/>
            <person name="Feldblyum T."/>
            <person name="Hsiao J."/>
            <person name="Zismann V."/>
            <person name="Iobst S."/>
            <person name="de Vazeille A.R."/>
            <person name="Buell C.R."/>
            <person name="Ying K."/>
            <person name="Li Y."/>
            <person name="Lu T."/>
            <person name="Huang Y."/>
            <person name="Zhao Q."/>
            <person name="Feng Q."/>
            <person name="Zhang L."/>
            <person name="Zhu J."/>
            <person name="Weng Q."/>
            <person name="Mu J."/>
            <person name="Lu Y."/>
            <person name="Fan D."/>
            <person name="Liu Y."/>
            <person name="Guan J."/>
            <person name="Zhang Y."/>
            <person name="Yu S."/>
            <person name="Liu X."/>
            <person name="Zhang Y."/>
            <person name="Hong G."/>
            <person name="Han B."/>
            <person name="Choisne N."/>
            <person name="Demange N."/>
            <person name="Orjeda G."/>
            <person name="Samain S."/>
            <person name="Cattolico L."/>
            <person name="Pelletier E."/>
            <person name="Couloux A."/>
            <person name="Segurens B."/>
            <person name="Wincker P."/>
            <person name="D'Hont A."/>
            <person name="Scarpelli C."/>
            <person name="Weissenbach J."/>
            <person name="Salanoubat M."/>
            <person name="Quetier F."/>
            <person name="Yu Y."/>
            <person name="Kim H.R."/>
            <person name="Rambo T."/>
            <person name="Currie J."/>
            <person name="Collura K."/>
            <person name="Luo M."/>
            <person name="Yang T."/>
            <person name="Ammiraju J.S.S."/>
            <person name="Engler F."/>
            <person name="Soderlund C."/>
            <person name="Wing R.A."/>
            <person name="Palmer L.E."/>
            <person name="de la Bastide M."/>
            <person name="Spiegel L."/>
            <person name="Nascimento L."/>
            <person name="Zutavern T."/>
            <person name="O'Shaughnessy A."/>
            <person name="Dike S."/>
            <person name="Dedhia N."/>
            <person name="Preston R."/>
            <person name="Balija V."/>
            <person name="McCombie W.R."/>
            <person name="Chow T."/>
            <person name="Chen H."/>
            <person name="Chung M."/>
            <person name="Chen C."/>
            <person name="Shaw J."/>
            <person name="Wu H."/>
            <person name="Hsiao K."/>
            <person name="Chao Y."/>
            <person name="Chu M."/>
            <person name="Cheng C."/>
            <person name="Hour A."/>
            <person name="Lee P."/>
            <person name="Lin S."/>
            <person name="Lin Y."/>
            <person name="Liou J."/>
            <person name="Liu S."/>
            <person name="Hsing Y."/>
            <person name="Raghuvanshi S."/>
            <person name="Mohanty A."/>
            <person name="Bharti A.K."/>
            <person name="Gaur A."/>
            <person name="Gupta V."/>
            <person name="Kumar D."/>
            <person name="Ravi V."/>
            <person name="Vij S."/>
            <person name="Kapur A."/>
            <person name="Khurana P."/>
            <person name="Khurana P."/>
            <person name="Khurana J.P."/>
            <person name="Tyagi A.K."/>
            <person name="Gaikwad K."/>
            <person name="Singh A."/>
            <person name="Dalal V."/>
            <person name="Srivastava S."/>
            <person name="Dixit A."/>
            <person name="Pal A.K."/>
            <person name="Ghazi I.A."/>
            <person name="Yadav M."/>
            <person name="Pandit A."/>
            <person name="Bhargava A."/>
            <person name="Sureshbabu K."/>
            <person name="Batra K."/>
            <person name="Sharma T.R."/>
            <person name="Mohapatra T."/>
            <person name="Singh N.K."/>
            <person name="Messing J."/>
            <person name="Nelson A.B."/>
            <person name="Fuks G."/>
            <person name="Kavchok S."/>
            <person name="Keizer G."/>
            <person name="Linton E."/>
            <person name="Llaca V."/>
            <person name="Song R."/>
            <person name="Tanyolac B."/>
            <person name="Young S."/>
            <person name="Ho-Il K."/>
            <person name="Hahn J.H."/>
            <person name="Sangsakoo G."/>
            <person name="Vanavichit A."/>
            <person name="de Mattos Luiz.A.T."/>
            <person name="Zimmer P.D."/>
            <person name="Malone G."/>
            <person name="Dellagostin O."/>
            <person name="de Oliveira A.C."/>
            <person name="Bevan M."/>
            <person name="Bancroft I."/>
            <person name="Minx P."/>
            <person name="Cordum H."/>
            <person name="Wilson R."/>
            <person name="Cheng Z."/>
            <person name="Jin W."/>
            <person name="Jiang J."/>
            <person name="Leong S.A."/>
            <person name="Iwama H."/>
            <person name="Gojobori T."/>
            <person name="Itoh T."/>
            <person name="Niimura Y."/>
            <person name="Fujii Y."/>
            <person name="Habara T."/>
            <person name="Sakai H."/>
            <person name="Sato Y."/>
            <person name="Wilson G."/>
            <person name="Kumar K."/>
            <person name="McCouch S."/>
            <person name="Juretic N."/>
            <person name="Hoen D."/>
            <person name="Wright S."/>
            <person name="Bruskiewich R."/>
            <person name="Bureau T."/>
            <person name="Miyao A."/>
            <person name="Hirochika H."/>
            <person name="Nishikawa T."/>
            <person name="Kadowaki K."/>
            <person name="Sugiura M."/>
            <person name="Burr B."/>
            <person name="Sasaki T."/>
        </authorList>
    </citation>
    <scope>NUCLEOTIDE SEQUENCE [LARGE SCALE GENOMIC DNA]</scope>
    <source>
        <strain evidence="3">cv. Nipponbare</strain>
    </source>
</reference>
<dbReference type="Proteomes" id="UP000000763">
    <property type="component" value="Chromosome 1"/>
</dbReference>
<dbReference type="EMBL" id="AP003223">
    <property type="protein sequence ID" value="BAB84364.1"/>
    <property type="molecule type" value="Genomic_DNA"/>
</dbReference>